<feature type="domain" description="Proline dehydrogenase" evidence="2">
    <location>
        <begin position="201"/>
        <end position="496"/>
    </location>
</feature>
<evidence type="ECO:0000313" key="4">
    <source>
        <dbReference type="EMBL" id="SEF44027.1"/>
    </source>
</evidence>
<accession>A0A1H5S2H7</accession>
<dbReference type="GO" id="GO:0010133">
    <property type="term" value="P:L-proline catabolic process to L-glutamate"/>
    <property type="evidence" value="ECO:0007669"/>
    <property type="project" value="TreeGrafter"/>
</dbReference>
<dbReference type="InterPro" id="IPR041049">
    <property type="entry name" value="DUF5615"/>
</dbReference>
<dbReference type="PANTHER" id="PTHR13914:SF0">
    <property type="entry name" value="PROLINE DEHYDROGENASE 1, MITOCHONDRIAL"/>
    <property type="match status" value="1"/>
</dbReference>
<dbReference type="InterPro" id="IPR002872">
    <property type="entry name" value="Proline_DH_dom"/>
</dbReference>
<reference evidence="5" key="1">
    <citation type="submission" date="2016-10" db="EMBL/GenBank/DDBJ databases">
        <authorList>
            <person name="Varghese N."/>
            <person name="Submissions S."/>
        </authorList>
    </citation>
    <scope>NUCLEOTIDE SEQUENCE [LARGE SCALE GENOMIC DNA]</scope>
    <source>
        <strain evidence="5">DSM 17298</strain>
    </source>
</reference>
<dbReference type="Pfam" id="PF01619">
    <property type="entry name" value="Pro_dh"/>
    <property type="match status" value="1"/>
</dbReference>
<evidence type="ECO:0000256" key="1">
    <source>
        <dbReference type="ARBA" id="ARBA00023002"/>
    </source>
</evidence>
<dbReference type="Proteomes" id="UP000236736">
    <property type="component" value="Unassembled WGS sequence"/>
</dbReference>
<dbReference type="GO" id="GO:0004657">
    <property type="term" value="F:proline dehydrogenase activity"/>
    <property type="evidence" value="ECO:0007669"/>
    <property type="project" value="InterPro"/>
</dbReference>
<evidence type="ECO:0000259" key="2">
    <source>
        <dbReference type="Pfam" id="PF01619"/>
    </source>
</evidence>
<evidence type="ECO:0000313" key="5">
    <source>
        <dbReference type="Proteomes" id="UP000236736"/>
    </source>
</evidence>
<gene>
    <name evidence="4" type="ORF">SAMN03080598_00219</name>
</gene>
<dbReference type="InterPro" id="IPR015659">
    <property type="entry name" value="Proline_oxidase"/>
</dbReference>
<evidence type="ECO:0000259" key="3">
    <source>
        <dbReference type="Pfam" id="PF18480"/>
    </source>
</evidence>
<keyword evidence="1" id="KW-0560">Oxidoreductase</keyword>
<dbReference type="STRING" id="1120964.GCA_001313265_00328"/>
<keyword evidence="5" id="KW-1185">Reference proteome</keyword>
<dbReference type="EMBL" id="FNVR01000001">
    <property type="protein sequence ID" value="SEF44027.1"/>
    <property type="molecule type" value="Genomic_DNA"/>
</dbReference>
<dbReference type="PANTHER" id="PTHR13914">
    <property type="entry name" value="PROLINE OXIDASE"/>
    <property type="match status" value="1"/>
</dbReference>
<feature type="domain" description="DUF5615" evidence="3">
    <location>
        <begin position="4"/>
        <end position="81"/>
    </location>
</feature>
<protein>
    <submittedName>
        <fullName evidence="4">L-proline dehydrogenase</fullName>
    </submittedName>
</protein>
<dbReference type="AlphaFoldDB" id="A0A1H5S2H7"/>
<dbReference type="InterPro" id="IPR029041">
    <property type="entry name" value="FAD-linked_oxidoreductase-like"/>
</dbReference>
<dbReference type="SUPFAM" id="SSF51730">
    <property type="entry name" value="FAD-linked oxidoreductase"/>
    <property type="match status" value="1"/>
</dbReference>
<proteinExistence type="predicted"/>
<dbReference type="GO" id="GO:0071949">
    <property type="term" value="F:FAD binding"/>
    <property type="evidence" value="ECO:0007669"/>
    <property type="project" value="TreeGrafter"/>
</dbReference>
<sequence length="511" mass="57790">MPLQHVRFAGLQDSPDLEIFLFARSNGYSIVTFDSDSFDLSLIKGHPPKIIWIRTGNITTESISKIPLKYSQQILEFIQSESGGCFGSNFPIRFLYRIAPYPNKGKALEVFLISLPPYLSDMPVIPKISFDNLEVAFASKSNAELRKMYLIFATLNNNLISDLGIGLANLAFKLKIPVKGIMKKTMFGHFCGGETIAESIQACKHLAKYGVHSILDLSVEGKGDEASFDATTEEIYQTLVESAKTDYMPFGVFKVTGLGDYHLMIKVQDGEQLQGEELAAFNRMKGRVDRLCKAAHDLGLKILVDAEESWFQNVIDDLAYEAMEKYNKERCVVYNTYQMYRHDSLERLKKAAEQAKAKGYLFGAKPVRGAYMEKERERAEEMGYPDPIQPNKAATDRDYDAAIEYCVENGIYLVCASHNEKSNLELTNLMNLHGIDPKSDRVYFSQLYGMSDNISFNLAKAGYRVVKYVPYGPVEKVMPYLTRRASENTSIAGQSSREFELIKSEMRRRKK</sequence>
<dbReference type="OrthoDB" id="1401444at2"/>
<dbReference type="Gene3D" id="3.20.20.220">
    <property type="match status" value="1"/>
</dbReference>
<organism evidence="4 5">
    <name type="scientific">Algoriphagus boritolerans DSM 17298 = JCM 18970</name>
    <dbReference type="NCBI Taxonomy" id="1120964"/>
    <lineage>
        <taxon>Bacteria</taxon>
        <taxon>Pseudomonadati</taxon>
        <taxon>Bacteroidota</taxon>
        <taxon>Cytophagia</taxon>
        <taxon>Cytophagales</taxon>
        <taxon>Cyclobacteriaceae</taxon>
        <taxon>Algoriphagus</taxon>
    </lineage>
</organism>
<name>A0A1H5S2H7_9BACT</name>
<dbReference type="Pfam" id="PF18480">
    <property type="entry name" value="DUF5615"/>
    <property type="match status" value="1"/>
</dbReference>